<dbReference type="AlphaFoldDB" id="A0AAJ4XAM8"/>
<organism evidence="1 2">
    <name type="scientific">Sphingobacterium mizutaii</name>
    <dbReference type="NCBI Taxonomy" id="1010"/>
    <lineage>
        <taxon>Bacteria</taxon>
        <taxon>Pseudomonadati</taxon>
        <taxon>Bacteroidota</taxon>
        <taxon>Sphingobacteriia</taxon>
        <taxon>Sphingobacteriales</taxon>
        <taxon>Sphingobacteriaceae</taxon>
        <taxon>Sphingobacterium</taxon>
    </lineage>
</organism>
<evidence type="ECO:0000313" key="1">
    <source>
        <dbReference type="EMBL" id="SNV49214.1"/>
    </source>
</evidence>
<dbReference type="KEGG" id="smiz:4412673_01722"/>
<name>A0AAJ4XAM8_9SPHI</name>
<dbReference type="EMBL" id="LT906468">
    <property type="protein sequence ID" value="SNV49214.1"/>
    <property type="molecule type" value="Genomic_DNA"/>
</dbReference>
<evidence type="ECO:0000313" key="2">
    <source>
        <dbReference type="Proteomes" id="UP000215355"/>
    </source>
</evidence>
<protein>
    <submittedName>
        <fullName evidence="1">Uncharacterized protein</fullName>
    </submittedName>
</protein>
<dbReference type="Proteomes" id="UP000215355">
    <property type="component" value="Chromosome 1"/>
</dbReference>
<proteinExistence type="predicted"/>
<accession>A0AAJ4XAM8</accession>
<reference evidence="1 2" key="1">
    <citation type="submission" date="2017-06" db="EMBL/GenBank/DDBJ databases">
        <authorList>
            <consortium name="Pathogen Informatics"/>
        </authorList>
    </citation>
    <scope>NUCLEOTIDE SEQUENCE [LARGE SCALE GENOMIC DNA]</scope>
    <source>
        <strain evidence="1 2">NCTC12149</strain>
    </source>
</reference>
<sequence>MEFQKLEIVKYHFFSRELNFVLTKYTSTLEILTWANKLKMNLFFWNIISKISMVYS</sequence>
<gene>
    <name evidence="1" type="ORF">SAMEA4412673_01722</name>
</gene>